<dbReference type="AlphaFoldDB" id="A0A1J0KWB1"/>
<dbReference type="Proteomes" id="UP000182521">
    <property type="component" value="Chromosome"/>
</dbReference>
<reference evidence="2" key="1">
    <citation type="submission" date="2014-10" db="EMBL/GenBank/DDBJ databases">
        <authorList>
            <person name="Kuske C.R."/>
            <person name="Challacombe J.F."/>
            <person name="Daligault H.E."/>
            <person name="Davenport K.W."/>
            <person name="Johnson S.L."/>
            <person name="Siddaramappa S."/>
            <person name="Petersen J.M."/>
        </authorList>
    </citation>
    <scope>NUCLEOTIDE SEQUENCE [LARGE SCALE GENOMIC DNA]</scope>
    <source>
        <strain evidence="2">CA97-1460</strain>
    </source>
</reference>
<accession>A0A1J0KWB1</accession>
<protein>
    <submittedName>
        <fullName evidence="1">Uncharacterized protein</fullName>
    </submittedName>
</protein>
<dbReference type="EMBL" id="CP009654">
    <property type="protein sequence ID" value="APC97902.1"/>
    <property type="molecule type" value="Genomic_DNA"/>
</dbReference>
<dbReference type="KEGG" id="frc:KX01_320"/>
<evidence type="ECO:0000313" key="2">
    <source>
        <dbReference type="Proteomes" id="UP000182521"/>
    </source>
</evidence>
<keyword evidence="2" id="KW-1185">Reference proteome</keyword>
<proteinExistence type="predicted"/>
<organism evidence="1 2">
    <name type="scientific">Francisella frigiditurris</name>
    <dbReference type="NCBI Taxonomy" id="1542390"/>
    <lineage>
        <taxon>Bacteria</taxon>
        <taxon>Pseudomonadati</taxon>
        <taxon>Pseudomonadota</taxon>
        <taxon>Gammaproteobacteria</taxon>
        <taxon>Thiotrichales</taxon>
        <taxon>Francisellaceae</taxon>
        <taxon>Francisella</taxon>
    </lineage>
</organism>
<name>A0A1J0KWB1_9GAMM</name>
<dbReference type="RefSeq" id="WP_071663329.1">
    <property type="nucleotide sequence ID" value="NZ_CP009654.1"/>
</dbReference>
<gene>
    <name evidence="1" type="ORF">KX01_320</name>
</gene>
<evidence type="ECO:0000313" key="1">
    <source>
        <dbReference type="EMBL" id="APC97902.1"/>
    </source>
</evidence>
<sequence>MDIDIPKCSALWVKLPKVIIVWQTQFSFIIFLGIPPLWQPHCFNILIWESRLWYFIETETYPTNIKIFFIKIYKNAAFLYLVSRAISLFANRPLSKKTVLSTCQLGELKINIEIAKFIAELMATHIRSKEFKNRLIREAEEHYMKNINVSSGNISQYQNNLDKFSKHVKGYNNYREKYMSKLGFDIPNILYINDTDISPILCHLTYADSRKIRSNMQPDSYIANK</sequence>